<dbReference type="InterPro" id="IPR000719">
    <property type="entry name" value="Prot_kinase_dom"/>
</dbReference>
<dbReference type="SUPFAM" id="SSF56112">
    <property type="entry name" value="Protein kinase-like (PK-like)"/>
    <property type="match status" value="1"/>
</dbReference>
<evidence type="ECO:0000313" key="2">
    <source>
        <dbReference type="EMBL" id="QEA08354.1"/>
    </source>
</evidence>
<feature type="domain" description="Protein kinase" evidence="1">
    <location>
        <begin position="119"/>
        <end position="429"/>
    </location>
</feature>
<organism evidence="2">
    <name type="scientific">Iridovirus Liz-CrIV</name>
    <dbReference type="NCBI Taxonomy" id="2594309"/>
    <lineage>
        <taxon>Viruses</taxon>
        <taxon>Varidnaviria</taxon>
        <taxon>Bamfordvirae</taxon>
        <taxon>Nucleocytoviricota</taxon>
        <taxon>Megaviricetes</taxon>
        <taxon>Pimascovirales</taxon>
        <taxon>Pimascovirales incertae sedis</taxon>
        <taxon>Iridoviridae</taxon>
    </lineage>
</organism>
<dbReference type="EMBL" id="MN081869">
    <property type="protein sequence ID" value="QEA08354.1"/>
    <property type="molecule type" value="Genomic_DNA"/>
</dbReference>
<proteinExistence type="predicted"/>
<dbReference type="PANTHER" id="PTHR24419">
    <property type="entry name" value="INTERLEUKIN-1 RECEPTOR-ASSOCIATED KINASE"/>
    <property type="match status" value="1"/>
</dbReference>
<reference evidence="2" key="1">
    <citation type="journal article" date="2019" name="Viruses">
        <title>Detection and Characterization of Invertebrate Iridoviruses Found in Reptiles and Prey Insects in Europe over the Past Two Decades.</title>
        <authorList>
            <person name="Papp T."/>
            <person name="Marschang R.E."/>
        </authorList>
    </citation>
    <scope>NUCLEOTIDE SEQUENCE</scope>
    <source>
        <strain evidence="2">Liz-CrIV</strain>
    </source>
</reference>
<dbReference type="GO" id="GO:0005524">
    <property type="term" value="F:ATP binding"/>
    <property type="evidence" value="ECO:0007669"/>
    <property type="project" value="InterPro"/>
</dbReference>
<dbReference type="InterPro" id="IPR011009">
    <property type="entry name" value="Kinase-like_dom_sf"/>
</dbReference>
<dbReference type="Pfam" id="PF12330">
    <property type="entry name" value="Haspin_kinase"/>
    <property type="match status" value="1"/>
</dbReference>
<keyword evidence="2" id="KW-0418">Kinase</keyword>
<dbReference type="PROSITE" id="PS50011">
    <property type="entry name" value="PROTEIN_KINASE_DOM"/>
    <property type="match status" value="1"/>
</dbReference>
<dbReference type="GO" id="GO:0035556">
    <property type="term" value="P:intracellular signal transduction"/>
    <property type="evidence" value="ECO:0007669"/>
    <property type="project" value="TreeGrafter"/>
</dbReference>
<dbReference type="Gene3D" id="1.10.510.10">
    <property type="entry name" value="Transferase(Phosphotransferase) domain 1"/>
    <property type="match status" value="1"/>
</dbReference>
<dbReference type="PANTHER" id="PTHR24419:SF18">
    <property type="entry name" value="SERINE_THREONINE-PROTEIN KINASE HASPIN"/>
    <property type="match status" value="1"/>
</dbReference>
<protein>
    <submittedName>
        <fullName evidence="2">Putative tyrosine kinase/ lipolysaccharide modifying enzyme</fullName>
    </submittedName>
</protein>
<name>A0A5B8RL26_9VIRU</name>
<accession>A0A5B8RL26</accession>
<keyword evidence="2" id="KW-0808">Transferase</keyword>
<evidence type="ECO:0000259" key="1">
    <source>
        <dbReference type="PROSITE" id="PS50011"/>
    </source>
</evidence>
<dbReference type="GO" id="GO:0072354">
    <property type="term" value="F:histone H3T3 kinase activity"/>
    <property type="evidence" value="ECO:0007669"/>
    <property type="project" value="TreeGrafter"/>
</dbReference>
<sequence>MAECLSKKIKQEETKLKKKNDTVSDIIYIIDKIREDNIMKYSCLEPYISSLIINIERGQLKLTKLEKQLTREEYLQLMSYIFYGCICITKETSTVAPTVENVDEKMHKRNFVKMNKWLTNLESFGNLSKQGDVYKGYFLGKEVVLKKPKKKFFLENTLKDYFNGIKCINSLRMECPMFAYTLGILTIETPSERKKLDEIWLVTEFIKGKTLKEMLKCNELSFKEFLDIFAQILVALEIGQNKYKFCHYDLHTDNVIIVPITNNYTCHVHVYDINVKTKFMPVMIDYGMSSSSLEKDISIGQHKIEDNGIFPYLFPGYDPYVFLLFCRDVSSVSIKSGINHLFKFYGDIDHIDYVSTLKNNTGRQTPLLFLEYIIKTYPQLSMDFTPRTIMTKSLLFKTPSMMMADLFLNPNEKESISSCFNNELNNGFIYFMLECTRNKLWFGKDKNMLTMSSYKKMISHDLNFLQKFISFVHAFPGTSSNRGETTEEKNNWSERIDDLQCAVNLLFLMKQLKIYDFKPYREWIDKFEASEMYSWYKSNKPYIDRCQRLK</sequence>